<accession>A0AAD7SND2</accession>
<protein>
    <submittedName>
        <fullName evidence="2">Uncharacterized protein</fullName>
    </submittedName>
</protein>
<dbReference type="EMBL" id="JAINUG010000052">
    <property type="protein sequence ID" value="KAJ8404721.1"/>
    <property type="molecule type" value="Genomic_DNA"/>
</dbReference>
<dbReference type="Proteomes" id="UP001221898">
    <property type="component" value="Unassembled WGS sequence"/>
</dbReference>
<name>A0AAD7SND2_9TELE</name>
<gene>
    <name evidence="2" type="ORF">AAFF_G00335840</name>
</gene>
<reference evidence="2" key="1">
    <citation type="journal article" date="2023" name="Science">
        <title>Genome structures resolve the early diversification of teleost fishes.</title>
        <authorList>
            <person name="Parey E."/>
            <person name="Louis A."/>
            <person name="Montfort J."/>
            <person name="Bouchez O."/>
            <person name="Roques C."/>
            <person name="Iampietro C."/>
            <person name="Lluch J."/>
            <person name="Castinel A."/>
            <person name="Donnadieu C."/>
            <person name="Desvignes T."/>
            <person name="Floi Bucao C."/>
            <person name="Jouanno E."/>
            <person name="Wen M."/>
            <person name="Mejri S."/>
            <person name="Dirks R."/>
            <person name="Jansen H."/>
            <person name="Henkel C."/>
            <person name="Chen W.J."/>
            <person name="Zahm M."/>
            <person name="Cabau C."/>
            <person name="Klopp C."/>
            <person name="Thompson A.W."/>
            <person name="Robinson-Rechavi M."/>
            <person name="Braasch I."/>
            <person name="Lecointre G."/>
            <person name="Bobe J."/>
            <person name="Postlethwait J.H."/>
            <person name="Berthelot C."/>
            <person name="Roest Crollius H."/>
            <person name="Guiguen Y."/>
        </authorList>
    </citation>
    <scope>NUCLEOTIDE SEQUENCE</scope>
    <source>
        <strain evidence="2">NC1722</strain>
    </source>
</reference>
<sequence length="140" mass="14789">MRQAHSGGSEAEGAGWLGYGRDVLTTVKNMTDKERDGRSCSTGRASSQGPWEGGSERRLEERVGSRTAQLDIGRARGNGVFVNIPTAGSQLPSPGWDGPIALSEPPELVWPYPLAGSPSSVSLSLSLSLTLLKKREGPAK</sequence>
<feature type="region of interest" description="Disordered" evidence="1">
    <location>
        <begin position="29"/>
        <end position="66"/>
    </location>
</feature>
<evidence type="ECO:0000313" key="2">
    <source>
        <dbReference type="EMBL" id="KAJ8404721.1"/>
    </source>
</evidence>
<proteinExistence type="predicted"/>
<comment type="caution">
    <text evidence="2">The sequence shown here is derived from an EMBL/GenBank/DDBJ whole genome shotgun (WGS) entry which is preliminary data.</text>
</comment>
<feature type="compositionally biased region" description="Polar residues" evidence="1">
    <location>
        <begin position="39"/>
        <end position="49"/>
    </location>
</feature>
<feature type="compositionally biased region" description="Basic and acidic residues" evidence="1">
    <location>
        <begin position="54"/>
        <end position="64"/>
    </location>
</feature>
<keyword evidence="3" id="KW-1185">Reference proteome</keyword>
<evidence type="ECO:0000256" key="1">
    <source>
        <dbReference type="SAM" id="MobiDB-lite"/>
    </source>
</evidence>
<dbReference type="AlphaFoldDB" id="A0AAD7SND2"/>
<evidence type="ECO:0000313" key="3">
    <source>
        <dbReference type="Proteomes" id="UP001221898"/>
    </source>
</evidence>
<organism evidence="2 3">
    <name type="scientific">Aldrovandia affinis</name>
    <dbReference type="NCBI Taxonomy" id="143900"/>
    <lineage>
        <taxon>Eukaryota</taxon>
        <taxon>Metazoa</taxon>
        <taxon>Chordata</taxon>
        <taxon>Craniata</taxon>
        <taxon>Vertebrata</taxon>
        <taxon>Euteleostomi</taxon>
        <taxon>Actinopterygii</taxon>
        <taxon>Neopterygii</taxon>
        <taxon>Teleostei</taxon>
        <taxon>Notacanthiformes</taxon>
        <taxon>Halosauridae</taxon>
        <taxon>Aldrovandia</taxon>
    </lineage>
</organism>